<sequence>MTNLTTTADEIVTCAHALMMNRGYNGFSYADVSETVGIRKASIHHHFPTKADLAVRVVAQYRKQVRDSIAGLSQTIPAPDDQLRAYVEYWESCVATGTQTFCVCAMLAAEIPALPENVANEVRAHFRDLIGWLASVIAAADAAGKARLEKRAEVEAEAFAAAIHGGMLAARAFGSADAFRSAAHTALDRILVPIQHHGG</sequence>
<dbReference type="EMBL" id="JALDYZ010000002">
    <property type="protein sequence ID" value="MDI7921671.1"/>
    <property type="molecule type" value="Genomic_DNA"/>
</dbReference>
<dbReference type="SUPFAM" id="SSF46689">
    <property type="entry name" value="Homeodomain-like"/>
    <property type="match status" value="1"/>
</dbReference>
<gene>
    <name evidence="6" type="ORF">MRS75_06175</name>
</gene>
<evidence type="ECO:0000259" key="5">
    <source>
        <dbReference type="PROSITE" id="PS50977"/>
    </source>
</evidence>
<keyword evidence="7" id="KW-1185">Reference proteome</keyword>
<keyword evidence="1" id="KW-0805">Transcription regulation</keyword>
<name>A0AAE3U0T6_9HYPH</name>
<dbReference type="InterPro" id="IPR001647">
    <property type="entry name" value="HTH_TetR"/>
</dbReference>
<organism evidence="6 7">
    <name type="scientific">Ferirhizobium litorale</name>
    <dbReference type="NCBI Taxonomy" id="2927786"/>
    <lineage>
        <taxon>Bacteria</taxon>
        <taxon>Pseudomonadati</taxon>
        <taxon>Pseudomonadota</taxon>
        <taxon>Alphaproteobacteria</taxon>
        <taxon>Hyphomicrobiales</taxon>
        <taxon>Rhizobiaceae</taxon>
        <taxon>Ferirhizobium</taxon>
    </lineage>
</organism>
<keyword evidence="2 4" id="KW-0238">DNA-binding</keyword>
<evidence type="ECO:0000256" key="2">
    <source>
        <dbReference type="ARBA" id="ARBA00023125"/>
    </source>
</evidence>
<evidence type="ECO:0000256" key="4">
    <source>
        <dbReference type="PROSITE-ProRule" id="PRU00335"/>
    </source>
</evidence>
<proteinExistence type="predicted"/>
<dbReference type="AlphaFoldDB" id="A0AAE3U0T6"/>
<dbReference type="PRINTS" id="PR00455">
    <property type="entry name" value="HTHTETR"/>
</dbReference>
<evidence type="ECO:0000313" key="7">
    <source>
        <dbReference type="Proteomes" id="UP001161580"/>
    </source>
</evidence>
<dbReference type="PANTHER" id="PTHR47506">
    <property type="entry name" value="TRANSCRIPTIONAL REGULATORY PROTEIN"/>
    <property type="match status" value="1"/>
</dbReference>
<dbReference type="GO" id="GO:0003677">
    <property type="term" value="F:DNA binding"/>
    <property type="evidence" value="ECO:0007669"/>
    <property type="project" value="UniProtKB-UniRule"/>
</dbReference>
<evidence type="ECO:0000256" key="1">
    <source>
        <dbReference type="ARBA" id="ARBA00023015"/>
    </source>
</evidence>
<protein>
    <submittedName>
        <fullName evidence="6">TetR/AcrR family transcriptional regulator</fullName>
    </submittedName>
</protein>
<dbReference type="PROSITE" id="PS50977">
    <property type="entry name" value="HTH_TETR_2"/>
    <property type="match status" value="1"/>
</dbReference>
<evidence type="ECO:0000256" key="3">
    <source>
        <dbReference type="ARBA" id="ARBA00023163"/>
    </source>
</evidence>
<dbReference type="Proteomes" id="UP001161580">
    <property type="component" value="Unassembled WGS sequence"/>
</dbReference>
<dbReference type="InterPro" id="IPR009057">
    <property type="entry name" value="Homeodomain-like_sf"/>
</dbReference>
<keyword evidence="3" id="KW-0804">Transcription</keyword>
<evidence type="ECO:0000313" key="6">
    <source>
        <dbReference type="EMBL" id="MDI7921671.1"/>
    </source>
</evidence>
<dbReference type="Gene3D" id="1.10.357.10">
    <property type="entry name" value="Tetracycline Repressor, domain 2"/>
    <property type="match status" value="1"/>
</dbReference>
<feature type="DNA-binding region" description="H-T-H motif" evidence="4">
    <location>
        <begin position="28"/>
        <end position="47"/>
    </location>
</feature>
<dbReference type="Pfam" id="PF00440">
    <property type="entry name" value="TetR_N"/>
    <property type="match status" value="1"/>
</dbReference>
<dbReference type="InterPro" id="IPR036271">
    <property type="entry name" value="Tet_transcr_reg_TetR-rel_C_sf"/>
</dbReference>
<dbReference type="RefSeq" id="WP_311785827.1">
    <property type="nucleotide sequence ID" value="NZ_JALDYY010000002.1"/>
</dbReference>
<dbReference type="SUPFAM" id="SSF48498">
    <property type="entry name" value="Tetracyclin repressor-like, C-terminal domain"/>
    <property type="match status" value="1"/>
</dbReference>
<accession>A0AAE3U0T6</accession>
<dbReference type="InterPro" id="IPR011075">
    <property type="entry name" value="TetR_C"/>
</dbReference>
<dbReference type="PANTHER" id="PTHR47506:SF1">
    <property type="entry name" value="HTH-TYPE TRANSCRIPTIONAL REGULATOR YJDC"/>
    <property type="match status" value="1"/>
</dbReference>
<dbReference type="Pfam" id="PF16925">
    <property type="entry name" value="TetR_C_13"/>
    <property type="match status" value="1"/>
</dbReference>
<comment type="caution">
    <text evidence="6">The sequence shown here is derived from an EMBL/GenBank/DDBJ whole genome shotgun (WGS) entry which is preliminary data.</text>
</comment>
<feature type="domain" description="HTH tetR-type" evidence="5">
    <location>
        <begin position="5"/>
        <end position="65"/>
    </location>
</feature>
<reference evidence="6" key="1">
    <citation type="submission" date="2022-03" db="EMBL/GenBank/DDBJ databases">
        <title>Fererhizobium litorale gen. nov., sp. nov., isolated from sandy sediments of the Sea of Japan seashore.</title>
        <authorList>
            <person name="Romanenko L."/>
            <person name="Kurilenko V."/>
            <person name="Otstavnykh N."/>
            <person name="Svetashev V."/>
            <person name="Tekutyeva L."/>
            <person name="Isaeva M."/>
            <person name="Mikhailov V."/>
        </authorList>
    </citation>
    <scope>NUCLEOTIDE SEQUENCE</scope>
    <source>
        <strain evidence="6">KMM 9576</strain>
    </source>
</reference>